<dbReference type="Pfam" id="PF13307">
    <property type="entry name" value="Helicase_C_2"/>
    <property type="match status" value="1"/>
</dbReference>
<dbReference type="PANTHER" id="PTHR11472:SF34">
    <property type="entry name" value="REGULATOR OF TELOMERE ELONGATION HELICASE 1"/>
    <property type="match status" value="1"/>
</dbReference>
<dbReference type="PROSITE" id="PS51193">
    <property type="entry name" value="HELICASE_ATP_BIND_2"/>
    <property type="match status" value="1"/>
</dbReference>
<dbReference type="Pfam" id="PF00270">
    <property type="entry name" value="DEAD"/>
    <property type="match status" value="1"/>
</dbReference>
<dbReference type="InterPro" id="IPR014013">
    <property type="entry name" value="Helic_SF1/SF2_ATP-bd_DinG/Rad3"/>
</dbReference>
<dbReference type="InterPro" id="IPR027417">
    <property type="entry name" value="P-loop_NTPase"/>
</dbReference>
<evidence type="ECO:0000313" key="7">
    <source>
        <dbReference type="EMBL" id="RMX10691.1"/>
    </source>
</evidence>
<proteinExistence type="inferred from homology"/>
<evidence type="ECO:0000256" key="1">
    <source>
        <dbReference type="ARBA" id="ARBA00022741"/>
    </source>
</evidence>
<feature type="compositionally biased region" description="Basic and acidic residues" evidence="5">
    <location>
        <begin position="401"/>
        <end position="415"/>
    </location>
</feature>
<reference evidence="7 8" key="1">
    <citation type="submission" date="2018-10" db="EMBL/GenBank/DDBJ databases">
        <title>Comamonadaceae CDC group NO-1 genome sequencing and assembly.</title>
        <authorList>
            <person name="Bernier A.-M."/>
            <person name="Bernard K."/>
        </authorList>
    </citation>
    <scope>NUCLEOTIDE SEQUENCE [LARGE SCALE GENOMIC DNA]</scope>
    <source>
        <strain evidence="7 8">NML180581</strain>
    </source>
</reference>
<feature type="domain" description="Helicase ATP-binding" evidence="6">
    <location>
        <begin position="16"/>
        <end position="303"/>
    </location>
</feature>
<keyword evidence="1" id="KW-0547">Nucleotide-binding</keyword>
<evidence type="ECO:0000259" key="6">
    <source>
        <dbReference type="PROSITE" id="PS51193"/>
    </source>
</evidence>
<dbReference type="GO" id="GO:0016818">
    <property type="term" value="F:hydrolase activity, acting on acid anhydrides, in phosphorus-containing anhydrides"/>
    <property type="evidence" value="ECO:0007669"/>
    <property type="project" value="InterPro"/>
</dbReference>
<dbReference type="RefSeq" id="WP_122247723.1">
    <property type="nucleotide sequence ID" value="NZ_RDQK01000007.1"/>
</dbReference>
<sequence>MELHALIESTFADGGTLAQANPRFKARQGQTAMALAVGEAIEQGGALAVEAGTGVGKTFAYLVPALLSGERVLVSTATKALQDQIFLRDLPFLRQALGISLQAALLKGRSSYLCPYRLELAESELDGASAAQVRWVGQVRTWSATTQTGDMSEMPGFQERSPYLPLVTSTRENCLGSHCPQFAQCHVNRARKQALAADLVVINHHLFFADLQVRESGMAELLPSVRVAVIDEAHQFNETGVNFLGEQWSNAQLNDFARETLRTCNKLARGLGDWAQLVYAVDEACKAWVRCLGEESHQRLAWLGPAPEGVDAAQWQAALQAQADALHALSLALQGVSASAPELARLHERCLQHWHKAQLFQGAPRLGRVRWVELGGVLARLIESPLDIAHDMRSHWGLDAQRDSARTAQDAKDAQDADAPFETPADTAPARAWIFTSATLGADARLSHFTQACGLERARILQVPSPFNYARQSMLYVPADMPDPKHVQQHGQAVAELAAQGAQALGGRTLVLTTTLKALHRIGQALRQALLICEHIEVLVQGEQSKQRLMELFRNPAPGKGYVLVASATFWEGFDVPGDALQLVVIDKLPFPPPHDPLIQARARRYEQQGESAFARLFVPEAAIALKQGAGRLIRTETDKGILALCDPRVLQKGYGRQLLASLPPMARMRSASHFAEAVRRLAAAAGASNPHPD</sequence>
<comment type="similarity">
    <text evidence="4">Belongs to the helicase family. DinG subfamily.</text>
</comment>
<name>A0A3M6R5M4_9BURK</name>
<evidence type="ECO:0000256" key="4">
    <source>
        <dbReference type="ARBA" id="ARBA00038058"/>
    </source>
</evidence>
<dbReference type="PANTHER" id="PTHR11472">
    <property type="entry name" value="DNA REPAIR DEAD HELICASE RAD3/XP-D SUBFAMILY MEMBER"/>
    <property type="match status" value="1"/>
</dbReference>
<dbReference type="GO" id="GO:0003676">
    <property type="term" value="F:nucleic acid binding"/>
    <property type="evidence" value="ECO:0007669"/>
    <property type="project" value="InterPro"/>
</dbReference>
<comment type="caution">
    <text evidence="7">The sequence shown here is derived from an EMBL/GenBank/DDBJ whole genome shotgun (WGS) entry which is preliminary data.</text>
</comment>
<dbReference type="SUPFAM" id="SSF52540">
    <property type="entry name" value="P-loop containing nucleoside triphosphate hydrolases"/>
    <property type="match status" value="1"/>
</dbReference>
<dbReference type="Proteomes" id="UP000281171">
    <property type="component" value="Unassembled WGS sequence"/>
</dbReference>
<dbReference type="GO" id="GO:0005524">
    <property type="term" value="F:ATP binding"/>
    <property type="evidence" value="ECO:0007669"/>
    <property type="project" value="UniProtKB-KW"/>
</dbReference>
<dbReference type="AlphaFoldDB" id="A0A3M6R5M4"/>
<keyword evidence="7" id="KW-0347">Helicase</keyword>
<dbReference type="GO" id="GO:0006281">
    <property type="term" value="P:DNA repair"/>
    <property type="evidence" value="ECO:0007669"/>
    <property type="project" value="TreeGrafter"/>
</dbReference>
<evidence type="ECO:0000256" key="5">
    <source>
        <dbReference type="SAM" id="MobiDB-lite"/>
    </source>
</evidence>
<feature type="region of interest" description="Disordered" evidence="5">
    <location>
        <begin position="401"/>
        <end position="424"/>
    </location>
</feature>
<evidence type="ECO:0000313" key="8">
    <source>
        <dbReference type="Proteomes" id="UP000281171"/>
    </source>
</evidence>
<gene>
    <name evidence="7" type="ORF">EBQ24_03560</name>
</gene>
<keyword evidence="3" id="KW-0067">ATP-binding</keyword>
<dbReference type="SMART" id="SM00491">
    <property type="entry name" value="HELICc2"/>
    <property type="match status" value="1"/>
</dbReference>
<dbReference type="GO" id="GO:0003678">
    <property type="term" value="F:DNA helicase activity"/>
    <property type="evidence" value="ECO:0007669"/>
    <property type="project" value="TreeGrafter"/>
</dbReference>
<evidence type="ECO:0000256" key="3">
    <source>
        <dbReference type="ARBA" id="ARBA00022840"/>
    </source>
</evidence>
<evidence type="ECO:0000256" key="2">
    <source>
        <dbReference type="ARBA" id="ARBA00022801"/>
    </source>
</evidence>
<dbReference type="InterPro" id="IPR045028">
    <property type="entry name" value="DinG/Rad3-like"/>
</dbReference>
<dbReference type="EMBL" id="RDQK01000007">
    <property type="protein sequence ID" value="RMX10691.1"/>
    <property type="molecule type" value="Genomic_DNA"/>
</dbReference>
<keyword evidence="2" id="KW-0378">Hydrolase</keyword>
<dbReference type="InterPro" id="IPR006555">
    <property type="entry name" value="ATP-dep_Helicase_C"/>
</dbReference>
<accession>A0A3M6R5M4</accession>
<dbReference type="InterPro" id="IPR011545">
    <property type="entry name" value="DEAD/DEAH_box_helicase_dom"/>
</dbReference>
<organism evidence="7 8">
    <name type="scientific">Allofranklinella schreckenbergeri</name>
    <dbReference type="NCBI Taxonomy" id="1076744"/>
    <lineage>
        <taxon>Bacteria</taxon>
        <taxon>Pseudomonadati</taxon>
        <taxon>Pseudomonadota</taxon>
        <taxon>Betaproteobacteria</taxon>
        <taxon>Burkholderiales</taxon>
        <taxon>Comamonadaceae</taxon>
        <taxon>Allofranklinella</taxon>
    </lineage>
</organism>
<protein>
    <submittedName>
        <fullName evidence="7">ATP-dependent DNA helicase</fullName>
    </submittedName>
</protein>
<dbReference type="Gene3D" id="3.40.50.300">
    <property type="entry name" value="P-loop containing nucleotide triphosphate hydrolases"/>
    <property type="match status" value="2"/>
</dbReference>